<name>U2TID8_9ACTN</name>
<reference evidence="1 2" key="1">
    <citation type="submission" date="2013-08" db="EMBL/GenBank/DDBJ databases">
        <authorList>
            <person name="Durkin A.S."/>
            <person name="Haft D.R."/>
            <person name="McCorrison J."/>
            <person name="Torralba M."/>
            <person name="Gillis M."/>
            <person name="Haft D.H."/>
            <person name="Methe B."/>
            <person name="Sutton G."/>
            <person name="Nelson K.E."/>
        </authorList>
    </citation>
    <scope>NUCLEOTIDE SEQUENCE [LARGE SCALE GENOMIC DNA]</scope>
    <source>
        <strain evidence="1 2">F0195</strain>
    </source>
</reference>
<keyword evidence="1" id="KW-0449">Lipoprotein</keyword>
<dbReference type="SUPFAM" id="SSF141318">
    <property type="entry name" value="TM0957-like"/>
    <property type="match status" value="1"/>
</dbReference>
<dbReference type="eggNOG" id="COG5618">
    <property type="taxonomic scope" value="Bacteria"/>
</dbReference>
<dbReference type="AlphaFoldDB" id="U2TID8"/>
<dbReference type="EMBL" id="AWEZ01000073">
    <property type="protein sequence ID" value="ERL05983.1"/>
    <property type="molecule type" value="Genomic_DNA"/>
</dbReference>
<comment type="caution">
    <text evidence="1">The sequence shown here is derived from an EMBL/GenBank/DDBJ whole genome shotgun (WGS) entry which is preliminary data.</text>
</comment>
<dbReference type="PROSITE" id="PS51257">
    <property type="entry name" value="PROKAR_LIPOPROTEIN"/>
    <property type="match status" value="1"/>
</dbReference>
<protein>
    <submittedName>
        <fullName evidence="1">Periplasmic lipoprotein, PF10054 family</fullName>
    </submittedName>
</protein>
<dbReference type="Pfam" id="PF10054">
    <property type="entry name" value="DUF2291"/>
    <property type="match status" value="1"/>
</dbReference>
<dbReference type="Proteomes" id="UP000016638">
    <property type="component" value="Unassembled WGS sequence"/>
</dbReference>
<accession>U2TID8</accession>
<dbReference type="OrthoDB" id="6631333at2"/>
<dbReference type="InterPro" id="IPR036215">
    <property type="entry name" value="TM0957-like_sf"/>
</dbReference>
<evidence type="ECO:0000313" key="2">
    <source>
        <dbReference type="Proteomes" id="UP000016638"/>
    </source>
</evidence>
<gene>
    <name evidence="1" type="ORF">HMPREF1316_0868</name>
</gene>
<dbReference type="PATRIC" id="fig|1125712.3.peg.2535"/>
<keyword evidence="2" id="KW-1185">Reference proteome</keyword>
<sequence>MRRSMLPVVVSASLVGSLVLFGCTVVPIGQEGTYTGESTFDAARDIDTLWSENVQSEIGGNARDLNGLLGASSLVADDTASQFAGKSLSTSSSAAGNVVVYAVKGAGTVTNVVAKAADSGASSKGYITIALEGYDGPTEVDINVGPVISDTSLRDYLSSINLNDYRDTTEWSQVSKGLNDKAQSEVIDPADIATIKGRRVTFVGAFTANSATMSKITITPIEMVVE</sequence>
<evidence type="ECO:0000313" key="1">
    <source>
        <dbReference type="EMBL" id="ERL05983.1"/>
    </source>
</evidence>
<dbReference type="RefSeq" id="WP_021727368.1">
    <property type="nucleotide sequence ID" value="NZ_AWEZ01000073.1"/>
</dbReference>
<proteinExistence type="predicted"/>
<dbReference type="STRING" id="1125712.HMPREF1316_0868"/>
<dbReference type="InterPro" id="IPR014582">
    <property type="entry name" value="UCP033535_lipo"/>
</dbReference>
<organism evidence="1 2">
    <name type="scientific">Olsenella profusa F0195</name>
    <dbReference type="NCBI Taxonomy" id="1125712"/>
    <lineage>
        <taxon>Bacteria</taxon>
        <taxon>Bacillati</taxon>
        <taxon>Actinomycetota</taxon>
        <taxon>Coriobacteriia</taxon>
        <taxon>Coriobacteriales</taxon>
        <taxon>Atopobiaceae</taxon>
        <taxon>Olsenella</taxon>
    </lineage>
</organism>